<comment type="catalytic activity">
    <reaction evidence="25">
        <text>[GlcNAc-(1-&gt;4)-Mur2Ac(oyl-L-Ala-gamma-D-Glu-L-Lys-D-Ala-D-Ala)](n)-di-trans,octa-cis-undecaprenyl diphosphate + beta-D-GlcNAc-(1-&gt;4)-Mur2Ac(oyl-L-Ala-gamma-D-Glu-L-Lys-D-Ala-D-Ala)-di-trans,octa-cis-undecaprenyl diphosphate = [GlcNAc-(1-&gt;4)-Mur2Ac(oyl-L-Ala-gamma-D-Glu-L-Lys-D-Ala-D-Ala)](n+1)-di-trans,octa-cis-undecaprenyl diphosphate + di-trans,octa-cis-undecaprenyl diphosphate + H(+)</text>
        <dbReference type="Rhea" id="RHEA:23708"/>
        <dbReference type="Rhea" id="RHEA-COMP:9602"/>
        <dbReference type="Rhea" id="RHEA-COMP:9603"/>
        <dbReference type="ChEBI" id="CHEBI:15378"/>
        <dbReference type="ChEBI" id="CHEBI:58405"/>
        <dbReference type="ChEBI" id="CHEBI:60033"/>
        <dbReference type="ChEBI" id="CHEBI:78435"/>
        <dbReference type="EC" id="2.4.99.28"/>
    </reaction>
</comment>
<dbReference type="SUPFAM" id="SSF53955">
    <property type="entry name" value="Lysozyme-like"/>
    <property type="match status" value="1"/>
</dbReference>
<dbReference type="GO" id="GO:0008658">
    <property type="term" value="F:penicillin binding"/>
    <property type="evidence" value="ECO:0007669"/>
    <property type="project" value="InterPro"/>
</dbReference>
<evidence type="ECO:0000256" key="19">
    <source>
        <dbReference type="ARBA" id="ARBA00023136"/>
    </source>
</evidence>
<feature type="domain" description="Glycosyl transferase family 51" evidence="30">
    <location>
        <begin position="107"/>
        <end position="283"/>
    </location>
</feature>
<dbReference type="Proteomes" id="UP000095492">
    <property type="component" value="Unassembled WGS sequence"/>
</dbReference>
<feature type="compositionally biased region" description="Acidic residues" evidence="27">
    <location>
        <begin position="715"/>
        <end position="727"/>
    </location>
</feature>
<dbReference type="GO" id="GO:0006508">
    <property type="term" value="P:proteolysis"/>
    <property type="evidence" value="ECO:0007669"/>
    <property type="project" value="UniProtKB-KW"/>
</dbReference>
<keyword evidence="16" id="KW-0735">Signal-anchor</keyword>
<dbReference type="PANTHER" id="PTHR32282:SF32">
    <property type="entry name" value="PENICILLIN-BINDING PROTEIN 2A"/>
    <property type="match status" value="1"/>
</dbReference>
<evidence type="ECO:0000256" key="5">
    <source>
        <dbReference type="ARBA" id="ARBA00007739"/>
    </source>
</evidence>
<dbReference type="SUPFAM" id="SSF56601">
    <property type="entry name" value="beta-lactamase/transpeptidase-like"/>
    <property type="match status" value="1"/>
</dbReference>
<evidence type="ECO:0000256" key="8">
    <source>
        <dbReference type="ARBA" id="ARBA00022475"/>
    </source>
</evidence>
<evidence type="ECO:0000256" key="1">
    <source>
        <dbReference type="ARBA" id="ARBA00002624"/>
    </source>
</evidence>
<dbReference type="InterPro" id="IPR001264">
    <property type="entry name" value="Glyco_trans_51"/>
</dbReference>
<keyword evidence="18 28" id="KW-1133">Transmembrane helix</keyword>
<organism evidence="31 32">
    <name type="scientific">Eubacterium ramulus</name>
    <dbReference type="NCBI Taxonomy" id="39490"/>
    <lineage>
        <taxon>Bacteria</taxon>
        <taxon>Bacillati</taxon>
        <taxon>Bacillota</taxon>
        <taxon>Clostridia</taxon>
        <taxon>Eubacteriales</taxon>
        <taxon>Eubacteriaceae</taxon>
        <taxon>Eubacterium</taxon>
    </lineage>
</organism>
<comment type="pathway">
    <text evidence="26">Glycan biosynthesis.</text>
</comment>
<gene>
    <name evidence="31" type="primary">pbpD</name>
    <name evidence="31" type="ORF">ERS852448_02236</name>
</gene>
<evidence type="ECO:0000256" key="12">
    <source>
        <dbReference type="ARBA" id="ARBA00022679"/>
    </source>
</evidence>
<dbReference type="InterPro" id="IPR001460">
    <property type="entry name" value="PCN-bd_Tpept"/>
</dbReference>
<evidence type="ECO:0000256" key="11">
    <source>
        <dbReference type="ARBA" id="ARBA00022676"/>
    </source>
</evidence>
<evidence type="ECO:0000313" key="32">
    <source>
        <dbReference type="Proteomes" id="UP000095492"/>
    </source>
</evidence>
<dbReference type="InterPro" id="IPR036950">
    <property type="entry name" value="PBP_transglycosylase"/>
</dbReference>
<dbReference type="PANTHER" id="PTHR32282">
    <property type="entry name" value="BINDING PROTEIN TRANSPEPTIDASE, PUTATIVE-RELATED"/>
    <property type="match status" value="1"/>
</dbReference>
<dbReference type="Gene3D" id="1.10.3810.10">
    <property type="entry name" value="Biosynthetic peptidoglycan transglycosylase-like"/>
    <property type="match status" value="1"/>
</dbReference>
<keyword evidence="10" id="KW-0645">Protease</keyword>
<evidence type="ECO:0000259" key="30">
    <source>
        <dbReference type="Pfam" id="PF00912"/>
    </source>
</evidence>
<dbReference type="AlphaFoldDB" id="A0A173US58"/>
<comment type="similarity">
    <text evidence="5">In the N-terminal section; belongs to the glycosyltransferase 51 family.</text>
</comment>
<feature type="region of interest" description="Disordered" evidence="27">
    <location>
        <begin position="1"/>
        <end position="24"/>
    </location>
</feature>
<dbReference type="FunFam" id="1.10.3810.10:FF:000001">
    <property type="entry name" value="Penicillin-binding protein 1A"/>
    <property type="match status" value="1"/>
</dbReference>
<keyword evidence="9" id="KW-0121">Carboxypeptidase</keyword>
<evidence type="ECO:0000256" key="17">
    <source>
        <dbReference type="ARBA" id="ARBA00022984"/>
    </source>
</evidence>
<keyword evidence="13 28" id="KW-0812">Transmembrane</keyword>
<comment type="function">
    <text evidence="1">Cell wall formation. Synthesis of cross-linked peptidoglycan from the lipid intermediates. The enzyme has a penicillin-insensitive transglycosylase N-terminal domain (formation of linear glycan strands) and a penicillin-sensitive transpeptidase C-terminal domain (cross-linking of the peptide subunits).</text>
</comment>
<comment type="similarity">
    <text evidence="4">In the C-terminal section; belongs to the transpeptidase family.</text>
</comment>
<dbReference type="InterPro" id="IPR050396">
    <property type="entry name" value="Glycosyltr_51/Transpeptidase"/>
</dbReference>
<feature type="compositionally biased region" description="Basic residues" evidence="27">
    <location>
        <begin position="1"/>
        <end position="19"/>
    </location>
</feature>
<dbReference type="InterPro" id="IPR012338">
    <property type="entry name" value="Beta-lactam/transpept-like"/>
</dbReference>
<feature type="compositionally biased region" description="Low complexity" evidence="27">
    <location>
        <begin position="746"/>
        <end position="762"/>
    </location>
</feature>
<comment type="subcellular location">
    <subcellularLocation>
        <location evidence="2">Cell membrane</location>
        <topology evidence="2">Single-pass type II membrane protein</topology>
    </subcellularLocation>
</comment>
<evidence type="ECO:0000256" key="26">
    <source>
        <dbReference type="ARBA" id="ARBA00060592"/>
    </source>
</evidence>
<evidence type="ECO:0000256" key="7">
    <source>
        <dbReference type="ARBA" id="ARBA00018638"/>
    </source>
</evidence>
<evidence type="ECO:0000256" key="14">
    <source>
        <dbReference type="ARBA" id="ARBA00022801"/>
    </source>
</evidence>
<evidence type="ECO:0000256" key="25">
    <source>
        <dbReference type="ARBA" id="ARBA00049902"/>
    </source>
</evidence>
<dbReference type="EMBL" id="CYYA01000016">
    <property type="protein sequence ID" value="CUN17882.1"/>
    <property type="molecule type" value="Genomic_DNA"/>
</dbReference>
<dbReference type="InterPro" id="IPR023346">
    <property type="entry name" value="Lysozyme-like_dom_sf"/>
</dbReference>
<evidence type="ECO:0000256" key="10">
    <source>
        <dbReference type="ARBA" id="ARBA00022670"/>
    </source>
</evidence>
<evidence type="ECO:0000256" key="6">
    <source>
        <dbReference type="ARBA" id="ARBA00012448"/>
    </source>
</evidence>
<dbReference type="RefSeq" id="WP_055290569.1">
    <property type="nucleotide sequence ID" value="NZ_CP173382.1"/>
</dbReference>
<dbReference type="GO" id="GO:0008955">
    <property type="term" value="F:peptidoglycan glycosyltransferase activity"/>
    <property type="evidence" value="ECO:0007669"/>
    <property type="project" value="UniProtKB-EC"/>
</dbReference>
<dbReference type="OrthoDB" id="9766909at2"/>
<evidence type="ECO:0000256" key="23">
    <source>
        <dbReference type="ARBA" id="ARBA00034000"/>
    </source>
</evidence>
<evidence type="ECO:0000256" key="2">
    <source>
        <dbReference type="ARBA" id="ARBA00004401"/>
    </source>
</evidence>
<dbReference type="GO" id="GO:0008360">
    <property type="term" value="P:regulation of cell shape"/>
    <property type="evidence" value="ECO:0007669"/>
    <property type="project" value="UniProtKB-KW"/>
</dbReference>
<evidence type="ECO:0000259" key="29">
    <source>
        <dbReference type="Pfam" id="PF00905"/>
    </source>
</evidence>
<accession>A0A173US58</accession>
<proteinExistence type="inferred from homology"/>
<dbReference type="GO" id="GO:0009252">
    <property type="term" value="P:peptidoglycan biosynthetic process"/>
    <property type="evidence" value="ECO:0007669"/>
    <property type="project" value="UniProtKB-UniPathway"/>
</dbReference>
<name>A0A173US58_EUBRA</name>
<evidence type="ECO:0000256" key="9">
    <source>
        <dbReference type="ARBA" id="ARBA00022645"/>
    </source>
</evidence>
<sequence>MATKKKKVRSHVKRVKLQQKKNPVSQEKYEKRLKVARKKDFFRRLRNVILILAIAFCALFAAGNLMLKKATGQTLIGCMREAKDLVDSSTPDTFRLAQTSYIYSDDGTQLAALAESEDATYLGYEDIPADVVNAFVSVEDRTFWNNSGVDYKGILRVCVNYVKTKGQVAEGASTITQQLARGTFLSNEKTLSRKIKEIFIARQLTKKYTKEQIMEFYCNSCCFANGIYGVEDASQKYFGRSVSDLSLSETAYICAIPNRPEYYNPLKNSENAISRRNKILQDMYECDYITKDAGDAALAENITVAEVSDEEDTFYNYEATYAINCAIRYLMKQDGFEFKSHFEDDADYDTYNAYYDEMYKQAKHKLYTGGYKVTTTMNLKAQKNLQKIFDKELAFNTKVDESTGIYQFQGAMTVIDNETGKVVAMIGGRSQDELQQTYSLNRGFQSFKQPGSSIKPLVIYTPALEEGYDANSTLTEIDVKAAKKSTSEKISKMSGKKMSLRYAVEDSKNGCAYSLYNIITPKVGLSYIENMNFSKIVQQDYTLSSGLGGLHHGTNTVEMANAYSTLENHGEYRQADCISSILDASGNEIYEEPESKMVYTRSASDQMTDILEGVLNSSAGTAKGLKWSSASDVAAAAKTGTTNDNNVAWFCGYTPYYTISVWVGYDYPKSVKGLWGNTYPAYIWKEAMLYMIDGKDEADFDLEGKKATGNKNVISDEDDSSAPEESTDTSVTNPDDAQNTTDTNPSGGDHSTDSSTDSTIDGNVPQGTEDISGGTISNSNKSESAGGSSESSSTGGESSGESDTTQ</sequence>
<dbReference type="GO" id="GO:0046677">
    <property type="term" value="P:response to antibiotic"/>
    <property type="evidence" value="ECO:0007669"/>
    <property type="project" value="UniProtKB-KW"/>
</dbReference>
<evidence type="ECO:0000256" key="4">
    <source>
        <dbReference type="ARBA" id="ARBA00007090"/>
    </source>
</evidence>
<evidence type="ECO:0000256" key="28">
    <source>
        <dbReference type="SAM" id="Phobius"/>
    </source>
</evidence>
<keyword evidence="15" id="KW-0133">Cell shape</keyword>
<feature type="compositionally biased region" description="Low complexity" evidence="27">
    <location>
        <begin position="777"/>
        <end position="806"/>
    </location>
</feature>
<dbReference type="UniPathway" id="UPA00219"/>
<keyword evidence="20" id="KW-0046">Antibiotic resistance</keyword>
<dbReference type="Gene3D" id="3.40.710.10">
    <property type="entry name" value="DD-peptidase/beta-lactamase superfamily"/>
    <property type="match status" value="1"/>
</dbReference>
<keyword evidence="8" id="KW-1003">Cell membrane</keyword>
<keyword evidence="12" id="KW-0808">Transferase</keyword>
<evidence type="ECO:0000256" key="20">
    <source>
        <dbReference type="ARBA" id="ARBA00023251"/>
    </source>
</evidence>
<feature type="region of interest" description="Disordered" evidence="27">
    <location>
        <begin position="709"/>
        <end position="806"/>
    </location>
</feature>
<evidence type="ECO:0000256" key="27">
    <source>
        <dbReference type="SAM" id="MobiDB-lite"/>
    </source>
</evidence>
<dbReference type="GeneID" id="97391966"/>
<evidence type="ECO:0000256" key="22">
    <source>
        <dbReference type="ARBA" id="ARBA00023316"/>
    </source>
</evidence>
<evidence type="ECO:0000256" key="16">
    <source>
        <dbReference type="ARBA" id="ARBA00022968"/>
    </source>
</evidence>
<evidence type="ECO:0000256" key="21">
    <source>
        <dbReference type="ARBA" id="ARBA00023268"/>
    </source>
</evidence>
<dbReference type="GO" id="GO:0005886">
    <property type="term" value="C:plasma membrane"/>
    <property type="evidence" value="ECO:0007669"/>
    <property type="project" value="UniProtKB-SubCell"/>
</dbReference>
<evidence type="ECO:0000256" key="18">
    <source>
        <dbReference type="ARBA" id="ARBA00022989"/>
    </source>
</evidence>
<comment type="catalytic activity">
    <reaction evidence="23">
        <text>Preferential cleavage: (Ac)2-L-Lys-D-Ala-|-D-Ala. Also transpeptidation of peptidyl-alanyl moieties that are N-acyl substituents of D-alanine.</text>
        <dbReference type="EC" id="3.4.16.4"/>
    </reaction>
</comment>
<keyword evidence="11" id="KW-0328">Glycosyltransferase</keyword>
<keyword evidence="22" id="KW-0961">Cell wall biogenesis/degradation</keyword>
<keyword evidence="14" id="KW-0378">Hydrolase</keyword>
<reference evidence="31 32" key="1">
    <citation type="submission" date="2015-09" db="EMBL/GenBank/DDBJ databases">
        <authorList>
            <consortium name="Pathogen Informatics"/>
        </authorList>
    </citation>
    <scope>NUCLEOTIDE SEQUENCE [LARGE SCALE GENOMIC DNA]</scope>
    <source>
        <strain evidence="31 32">2789STDY5608891</strain>
    </source>
</reference>
<dbReference type="EC" id="3.4.16.4" evidence="6"/>
<evidence type="ECO:0000256" key="13">
    <source>
        <dbReference type="ARBA" id="ARBA00022692"/>
    </source>
</evidence>
<evidence type="ECO:0000256" key="15">
    <source>
        <dbReference type="ARBA" id="ARBA00022960"/>
    </source>
</evidence>
<comment type="pathway">
    <text evidence="3">Cell wall biogenesis; peptidoglycan biosynthesis.</text>
</comment>
<keyword evidence="17" id="KW-0573">Peptidoglycan synthesis</keyword>
<evidence type="ECO:0000313" key="31">
    <source>
        <dbReference type="EMBL" id="CUN17882.1"/>
    </source>
</evidence>
<dbReference type="STRING" id="39490.ERS852448_02236"/>
<evidence type="ECO:0000256" key="3">
    <source>
        <dbReference type="ARBA" id="ARBA00004752"/>
    </source>
</evidence>
<keyword evidence="19 28" id="KW-0472">Membrane</keyword>
<dbReference type="GO" id="GO:0009002">
    <property type="term" value="F:serine-type D-Ala-D-Ala carboxypeptidase activity"/>
    <property type="evidence" value="ECO:0007669"/>
    <property type="project" value="UniProtKB-EC"/>
</dbReference>
<dbReference type="Pfam" id="PF00905">
    <property type="entry name" value="Transpeptidase"/>
    <property type="match status" value="1"/>
</dbReference>
<feature type="compositionally biased region" description="Polar residues" evidence="27">
    <location>
        <begin position="731"/>
        <end position="745"/>
    </location>
</feature>
<dbReference type="Pfam" id="PF00912">
    <property type="entry name" value="Transgly"/>
    <property type="match status" value="1"/>
</dbReference>
<keyword evidence="21" id="KW-0511">Multifunctional enzyme</keyword>
<feature type="transmembrane region" description="Helical" evidence="28">
    <location>
        <begin position="47"/>
        <end position="67"/>
    </location>
</feature>
<feature type="domain" description="Penicillin-binding protein transpeptidase" evidence="29">
    <location>
        <begin position="410"/>
        <end position="666"/>
    </location>
</feature>
<protein>
    <recommendedName>
        <fullName evidence="7">Penicillin-binding protein 1A</fullName>
        <ecNumber evidence="24">2.4.99.28</ecNumber>
        <ecNumber evidence="6">3.4.16.4</ecNumber>
    </recommendedName>
</protein>
<evidence type="ECO:0000256" key="24">
    <source>
        <dbReference type="ARBA" id="ARBA00044770"/>
    </source>
</evidence>
<dbReference type="EC" id="2.4.99.28" evidence="24"/>
<dbReference type="GO" id="GO:0030288">
    <property type="term" value="C:outer membrane-bounded periplasmic space"/>
    <property type="evidence" value="ECO:0007669"/>
    <property type="project" value="TreeGrafter"/>
</dbReference>
<dbReference type="GO" id="GO:0071555">
    <property type="term" value="P:cell wall organization"/>
    <property type="evidence" value="ECO:0007669"/>
    <property type="project" value="UniProtKB-KW"/>
</dbReference>